<evidence type="ECO:0000259" key="6">
    <source>
        <dbReference type="PROSITE" id="PS50106"/>
    </source>
</evidence>
<organism evidence="7 8">
    <name type="scientific">Lutibacter maritimus</name>
    <dbReference type="NCBI Taxonomy" id="593133"/>
    <lineage>
        <taxon>Bacteria</taxon>
        <taxon>Pseudomonadati</taxon>
        <taxon>Bacteroidota</taxon>
        <taxon>Flavobacteriia</taxon>
        <taxon>Flavobacteriales</taxon>
        <taxon>Flavobacteriaceae</taxon>
        <taxon>Lutibacter</taxon>
    </lineage>
</organism>
<dbReference type="InterPro" id="IPR041489">
    <property type="entry name" value="PDZ_6"/>
</dbReference>
<keyword evidence="4 5" id="KW-0720">Serine protease</keyword>
<dbReference type="CDD" id="cd07560">
    <property type="entry name" value="Peptidase_S41_CPP"/>
    <property type="match status" value="1"/>
</dbReference>
<protein>
    <submittedName>
        <fullName evidence="7">Carboxyl-terminal processing protease</fullName>
    </submittedName>
</protein>
<dbReference type="Gene3D" id="3.90.226.10">
    <property type="entry name" value="2-enoyl-CoA Hydratase, Chain A, domain 1"/>
    <property type="match status" value="1"/>
</dbReference>
<dbReference type="SMART" id="SM00245">
    <property type="entry name" value="TSPc"/>
    <property type="match status" value="1"/>
</dbReference>
<dbReference type="Pfam" id="PF03572">
    <property type="entry name" value="Peptidase_S41"/>
    <property type="match status" value="1"/>
</dbReference>
<dbReference type="GO" id="GO:0004175">
    <property type="term" value="F:endopeptidase activity"/>
    <property type="evidence" value="ECO:0007669"/>
    <property type="project" value="TreeGrafter"/>
</dbReference>
<dbReference type="GO" id="GO:0006508">
    <property type="term" value="P:proteolysis"/>
    <property type="evidence" value="ECO:0007669"/>
    <property type="project" value="UniProtKB-KW"/>
</dbReference>
<dbReference type="GO" id="GO:0030288">
    <property type="term" value="C:outer membrane-bounded periplasmic space"/>
    <property type="evidence" value="ECO:0007669"/>
    <property type="project" value="TreeGrafter"/>
</dbReference>
<dbReference type="EMBL" id="FOZP01000002">
    <property type="protein sequence ID" value="SFS41465.1"/>
    <property type="molecule type" value="Genomic_DNA"/>
</dbReference>
<keyword evidence="2 5" id="KW-0645">Protease</keyword>
<reference evidence="8" key="1">
    <citation type="submission" date="2016-10" db="EMBL/GenBank/DDBJ databases">
        <authorList>
            <person name="Varghese N."/>
            <person name="Submissions S."/>
        </authorList>
    </citation>
    <scope>NUCLEOTIDE SEQUENCE [LARGE SCALE GENOMIC DNA]</scope>
    <source>
        <strain evidence="8">DSM 24450</strain>
    </source>
</reference>
<dbReference type="Gene3D" id="3.30.750.44">
    <property type="match status" value="1"/>
</dbReference>
<sequence length="544" mass="61513">MSKCKKWILAIFVGFAVLISVGFQSKFFEIAKQIDIYTTMFKELNMLYIDEVNPAKLTHKSINHMLQSLDPYTVYFDEQGIEDARIAATGEYGGIGTLVEFKNHTLLVKELLKDSPAESAGIKPGDKILKIDAILVKDFDEKGASTLLNGLPNTTVTLLLERQNKTFEVTVTRKKVEVSPVPHYTMLNEEVGYISFIKFTESATTEVKNAFLDLKKQGMKKLIIDVRSNPGGLLNEAVKITNFFIPKDKVVVTTKGKVEKHNETFKTKEEPLDLEIPISILIDGKSASASEILAGSLQDYDRAVIVGERSFGKGLVQQYRELSYGTQMKLTISKYYTPSGRCIQELDYTNRDDNGNIPKFSDKGRAQYKTAIGRTVYGGGGILPDVSLEKPTTTKTTETLLNSDAFFNYVTNYFYTHKSIEEPSKFNVALNEYDDLRSYLAKNQQYFETETEAEFKKANKKALEENLQGNLSKSYNEVLATIQSEKLKELDKNKAEIIKKLTEEIVKRYYFVEGVYQQKAQFDPVISKAITLLNSSEYQKILKK</sequence>
<dbReference type="SMART" id="SM00228">
    <property type="entry name" value="PDZ"/>
    <property type="match status" value="1"/>
</dbReference>
<feature type="domain" description="PDZ" evidence="6">
    <location>
        <begin position="93"/>
        <end position="175"/>
    </location>
</feature>
<name>A0A1I6PN35_9FLAO</name>
<dbReference type="InterPro" id="IPR001478">
    <property type="entry name" value="PDZ"/>
</dbReference>
<comment type="similarity">
    <text evidence="1 5">Belongs to the peptidase S41A family.</text>
</comment>
<dbReference type="PANTHER" id="PTHR32060">
    <property type="entry name" value="TAIL-SPECIFIC PROTEASE"/>
    <property type="match status" value="1"/>
</dbReference>
<dbReference type="RefSeq" id="WP_245780606.1">
    <property type="nucleotide sequence ID" value="NZ_FOZP01000002.1"/>
</dbReference>
<dbReference type="GO" id="GO:0007165">
    <property type="term" value="P:signal transduction"/>
    <property type="evidence" value="ECO:0007669"/>
    <property type="project" value="TreeGrafter"/>
</dbReference>
<dbReference type="InterPro" id="IPR005151">
    <property type="entry name" value="Tail-specific_protease"/>
</dbReference>
<accession>A0A1I6PN35</accession>
<dbReference type="CDD" id="cd06782">
    <property type="entry name" value="cpPDZ_CPP-like"/>
    <property type="match status" value="1"/>
</dbReference>
<dbReference type="Pfam" id="PF17820">
    <property type="entry name" value="PDZ_6"/>
    <property type="match status" value="1"/>
</dbReference>
<proteinExistence type="inferred from homology"/>
<gene>
    <name evidence="7" type="ORF">SAMN04488006_1198</name>
</gene>
<keyword evidence="3 5" id="KW-0378">Hydrolase</keyword>
<dbReference type="InterPro" id="IPR036034">
    <property type="entry name" value="PDZ_sf"/>
</dbReference>
<evidence type="ECO:0000256" key="3">
    <source>
        <dbReference type="ARBA" id="ARBA00022801"/>
    </source>
</evidence>
<evidence type="ECO:0000256" key="4">
    <source>
        <dbReference type="ARBA" id="ARBA00022825"/>
    </source>
</evidence>
<evidence type="ECO:0000256" key="5">
    <source>
        <dbReference type="RuleBase" id="RU004404"/>
    </source>
</evidence>
<dbReference type="InterPro" id="IPR004447">
    <property type="entry name" value="Peptidase_S41A"/>
</dbReference>
<dbReference type="Proteomes" id="UP000199312">
    <property type="component" value="Unassembled WGS sequence"/>
</dbReference>
<dbReference type="PROSITE" id="PS50106">
    <property type="entry name" value="PDZ"/>
    <property type="match status" value="1"/>
</dbReference>
<evidence type="ECO:0000256" key="2">
    <source>
        <dbReference type="ARBA" id="ARBA00022670"/>
    </source>
</evidence>
<dbReference type="GO" id="GO:0008236">
    <property type="term" value="F:serine-type peptidase activity"/>
    <property type="evidence" value="ECO:0007669"/>
    <property type="project" value="UniProtKB-KW"/>
</dbReference>
<dbReference type="Gene3D" id="2.30.42.10">
    <property type="match status" value="1"/>
</dbReference>
<evidence type="ECO:0000313" key="8">
    <source>
        <dbReference type="Proteomes" id="UP000199312"/>
    </source>
</evidence>
<dbReference type="InterPro" id="IPR029045">
    <property type="entry name" value="ClpP/crotonase-like_dom_sf"/>
</dbReference>
<dbReference type="SUPFAM" id="SSF50156">
    <property type="entry name" value="PDZ domain-like"/>
    <property type="match status" value="1"/>
</dbReference>
<dbReference type="AlphaFoldDB" id="A0A1I6PN35"/>
<keyword evidence="8" id="KW-1185">Reference proteome</keyword>
<evidence type="ECO:0000313" key="7">
    <source>
        <dbReference type="EMBL" id="SFS41465.1"/>
    </source>
</evidence>
<dbReference type="PANTHER" id="PTHR32060:SF30">
    <property type="entry name" value="CARBOXY-TERMINAL PROCESSING PROTEASE CTPA"/>
    <property type="match status" value="1"/>
</dbReference>
<dbReference type="STRING" id="593133.SAMN04488006_1198"/>
<dbReference type="NCBIfam" id="TIGR00225">
    <property type="entry name" value="prc"/>
    <property type="match status" value="1"/>
</dbReference>
<evidence type="ECO:0000256" key="1">
    <source>
        <dbReference type="ARBA" id="ARBA00009179"/>
    </source>
</evidence>
<dbReference type="SUPFAM" id="SSF52096">
    <property type="entry name" value="ClpP/crotonase"/>
    <property type="match status" value="1"/>
</dbReference>